<keyword evidence="3" id="KW-1185">Reference proteome</keyword>
<feature type="transmembrane region" description="Helical" evidence="1">
    <location>
        <begin position="114"/>
        <end position="131"/>
    </location>
</feature>
<dbReference type="HOGENOM" id="CLU_029984_0_0_1"/>
<sequence>MKFFNYFRWKFEETDLEEKYQIDKANEIKKPVFQCILLLSFCSNVTVLALHYFVQPIGTWYINAILTGLTIIQVIIILVLKQLQYLQIGLTLSSISIGILQLNVDPLNTTSSEFYVYGCIFTQFQAVLFMISNLNHALFQIICSLAIRTSITTLYSKRPDYLSIFLGVFGCFLILITIFVNDKNSRRHFIQNLKENNLKKLGNFLINKPYLKIQFNEDQQIFQLLSQSRINKFPGYNSELCDGCNSRQILRYYKSDIGWLEQILLSQPQLTKQGCALIVKCEKIRFIIKVCVIDPQQHQYLILFQEYLQKVVKVLEQEKEQIKLKDFLNQNSIFYHQKVFNLGAFSVLFLNKQVLKRIEFKQLLQKIIRIYQSKFFPNIEIETQAKEDQIYICSYLHQLRIFLIQIFEIISEITLKDSEKVVVHINQHLNNIEVKLEGLNQQLFKQQYTQNYFIRKIQSLLLDSYQFNGKDSTFLLKNYPCGTFYQKLIETNY</sequence>
<feature type="transmembrane region" description="Helical" evidence="1">
    <location>
        <begin position="60"/>
        <end position="80"/>
    </location>
</feature>
<accession>A0BUL5</accession>
<dbReference type="AlphaFoldDB" id="A0BUL5"/>
<dbReference type="EMBL" id="CT868019">
    <property type="protein sequence ID" value="CAK62232.1"/>
    <property type="molecule type" value="Genomic_DNA"/>
</dbReference>
<name>A0BUL5_PARTE</name>
<feature type="transmembrane region" description="Helical" evidence="1">
    <location>
        <begin position="32"/>
        <end position="54"/>
    </location>
</feature>
<keyword evidence="1" id="KW-1133">Transmembrane helix</keyword>
<gene>
    <name evidence="2" type="ORF">GSPATT00005478001</name>
</gene>
<dbReference type="Proteomes" id="UP000000600">
    <property type="component" value="Unassembled WGS sequence"/>
</dbReference>
<evidence type="ECO:0000313" key="2">
    <source>
        <dbReference type="EMBL" id="CAK62232.1"/>
    </source>
</evidence>
<evidence type="ECO:0000256" key="1">
    <source>
        <dbReference type="SAM" id="Phobius"/>
    </source>
</evidence>
<feature type="transmembrane region" description="Helical" evidence="1">
    <location>
        <begin position="85"/>
        <end position="102"/>
    </location>
</feature>
<keyword evidence="1" id="KW-0812">Transmembrane</keyword>
<proteinExistence type="predicted"/>
<evidence type="ECO:0000313" key="3">
    <source>
        <dbReference type="Proteomes" id="UP000000600"/>
    </source>
</evidence>
<dbReference type="GeneID" id="5015390"/>
<reference evidence="2 3" key="1">
    <citation type="journal article" date="2006" name="Nature">
        <title>Global trends of whole-genome duplications revealed by the ciliate Paramecium tetraurelia.</title>
        <authorList>
            <consortium name="Genoscope"/>
            <person name="Aury J.-M."/>
            <person name="Jaillon O."/>
            <person name="Duret L."/>
            <person name="Noel B."/>
            <person name="Jubin C."/>
            <person name="Porcel B.M."/>
            <person name="Segurens B."/>
            <person name="Daubin V."/>
            <person name="Anthouard V."/>
            <person name="Aiach N."/>
            <person name="Arnaiz O."/>
            <person name="Billaut A."/>
            <person name="Beisson J."/>
            <person name="Blanc I."/>
            <person name="Bouhouche K."/>
            <person name="Camara F."/>
            <person name="Duharcourt S."/>
            <person name="Guigo R."/>
            <person name="Gogendeau D."/>
            <person name="Katinka M."/>
            <person name="Keller A.-M."/>
            <person name="Kissmehl R."/>
            <person name="Klotz C."/>
            <person name="Koll F."/>
            <person name="Le Moue A."/>
            <person name="Lepere C."/>
            <person name="Malinsky S."/>
            <person name="Nowacki M."/>
            <person name="Nowak J.K."/>
            <person name="Plattner H."/>
            <person name="Poulain J."/>
            <person name="Ruiz F."/>
            <person name="Serrano V."/>
            <person name="Zagulski M."/>
            <person name="Dessen P."/>
            <person name="Betermier M."/>
            <person name="Weissenbach J."/>
            <person name="Scarpelli C."/>
            <person name="Schachter V."/>
            <person name="Sperling L."/>
            <person name="Meyer E."/>
            <person name="Cohen J."/>
            <person name="Wincker P."/>
        </authorList>
    </citation>
    <scope>NUCLEOTIDE SEQUENCE [LARGE SCALE GENOMIC DNA]</scope>
    <source>
        <strain evidence="2 3">Stock d4-2</strain>
    </source>
</reference>
<dbReference type="InParanoid" id="A0BUL5"/>
<protein>
    <recommendedName>
        <fullName evidence="4">Transmembrane protein</fullName>
    </recommendedName>
</protein>
<feature type="transmembrane region" description="Helical" evidence="1">
    <location>
        <begin position="161"/>
        <end position="180"/>
    </location>
</feature>
<dbReference type="RefSeq" id="XP_001429630.1">
    <property type="nucleotide sequence ID" value="XM_001429593.1"/>
</dbReference>
<dbReference type="OrthoDB" id="302850at2759"/>
<dbReference type="KEGG" id="ptm:GSPATT00005478001"/>
<keyword evidence="1" id="KW-0472">Membrane</keyword>
<organism evidence="2 3">
    <name type="scientific">Paramecium tetraurelia</name>
    <dbReference type="NCBI Taxonomy" id="5888"/>
    <lineage>
        <taxon>Eukaryota</taxon>
        <taxon>Sar</taxon>
        <taxon>Alveolata</taxon>
        <taxon>Ciliophora</taxon>
        <taxon>Intramacronucleata</taxon>
        <taxon>Oligohymenophorea</taxon>
        <taxon>Peniculida</taxon>
        <taxon>Parameciidae</taxon>
        <taxon>Paramecium</taxon>
    </lineage>
</organism>
<evidence type="ECO:0008006" key="4">
    <source>
        <dbReference type="Google" id="ProtNLM"/>
    </source>
</evidence>
<dbReference type="OMA" id="GYNSELC"/>